<dbReference type="STRING" id="670580.A0A1X6MTX7"/>
<evidence type="ECO:0000313" key="3">
    <source>
        <dbReference type="Proteomes" id="UP000194127"/>
    </source>
</evidence>
<gene>
    <name evidence="2" type="ORF">POSPLADRAFT_1172107</name>
</gene>
<accession>A0A1X6MTX7</accession>
<dbReference type="AlphaFoldDB" id="A0A1X6MTX7"/>
<proteinExistence type="predicted"/>
<dbReference type="OrthoDB" id="2526979at2759"/>
<feature type="region of interest" description="Disordered" evidence="1">
    <location>
        <begin position="398"/>
        <end position="429"/>
    </location>
</feature>
<sequence>MSTTASSSAVRRPTTKRAYHTWHSKATEQPRSHFEDFLLEIGASSQAQHLCCMPRQVGTDRPLRGHRRMTTSVETRRQSSDNARELSPNKGSRVPMRGRRRELIAISTASYAGHRTPHPLMLSALEVGGATSLLKVEASSAVNFQTYDAVDSYFSVDISHSSLRSLLGPDAHDEQQLPLPRRDVYDDALFLPRFVFHCSLIGGTGDSQKSLASPSGNSTELGRPRARFEIQGPSPVRDLQKTRLELPELFSMRRNVVFKGMQAEGKRGIKAQAHSRRLCQISQQQPPSSPMSTTVTCVSEVSTLRLIAVDPLKSNNTAADTRRTPPAPNAVRVDLPGDNHAWAALLRGALQKAGVTAGADGSVLRVSSTHSRSQSDAVVGYTRLRTGGREGRAFRRQRVASSVDLQGRRTRDTYRPGVPPALSTVLPLPKPAPAVLHTSQDDLELLGSFTPTSSPRRSLRSLLAAEQPRTYPSQIPPHPSDSGAYDAASNGDQAPSRAWPPSRHLSSLPSICRTPSSYSGSDYFSSVPLSAGPPTPARETSPPPTLNHKALHPVLESLEDASKISVQTRCANCTQKGANFPSCPRCGEMWCSRECRLQSSGGKKHTCRKAQ</sequence>
<feature type="compositionally biased region" description="Basic residues" evidence="1">
    <location>
        <begin position="13"/>
        <end position="23"/>
    </location>
</feature>
<organism evidence="2 3">
    <name type="scientific">Postia placenta MAD-698-R-SB12</name>
    <dbReference type="NCBI Taxonomy" id="670580"/>
    <lineage>
        <taxon>Eukaryota</taxon>
        <taxon>Fungi</taxon>
        <taxon>Dikarya</taxon>
        <taxon>Basidiomycota</taxon>
        <taxon>Agaricomycotina</taxon>
        <taxon>Agaricomycetes</taxon>
        <taxon>Polyporales</taxon>
        <taxon>Adustoporiaceae</taxon>
        <taxon>Rhodonia</taxon>
    </lineage>
</organism>
<keyword evidence="3" id="KW-1185">Reference proteome</keyword>
<dbReference type="GeneID" id="36333115"/>
<dbReference type="Proteomes" id="UP000194127">
    <property type="component" value="Unassembled WGS sequence"/>
</dbReference>
<feature type="compositionally biased region" description="Basic and acidic residues" evidence="1">
    <location>
        <begin position="74"/>
        <end position="84"/>
    </location>
</feature>
<feature type="region of interest" description="Disordered" evidence="1">
    <location>
        <begin position="58"/>
        <end position="99"/>
    </location>
</feature>
<name>A0A1X6MTX7_9APHY</name>
<evidence type="ECO:0000313" key="2">
    <source>
        <dbReference type="EMBL" id="OSX59841.1"/>
    </source>
</evidence>
<reference evidence="2 3" key="1">
    <citation type="submission" date="2017-04" db="EMBL/GenBank/DDBJ databases">
        <title>Genome Sequence of the Model Brown-Rot Fungus Postia placenta SB12.</title>
        <authorList>
            <consortium name="DOE Joint Genome Institute"/>
            <person name="Gaskell J."/>
            <person name="Kersten P."/>
            <person name="Larrondo L.F."/>
            <person name="Canessa P."/>
            <person name="Martinez D."/>
            <person name="Hibbett D."/>
            <person name="Schmoll M."/>
            <person name="Kubicek C.P."/>
            <person name="Martinez A.T."/>
            <person name="Yadav J."/>
            <person name="Master E."/>
            <person name="Magnuson J.K."/>
            <person name="James T."/>
            <person name="Yaver D."/>
            <person name="Berka R."/>
            <person name="Labutti K."/>
            <person name="Lipzen A."/>
            <person name="Aerts A."/>
            <person name="Barry K."/>
            <person name="Henrissat B."/>
            <person name="Blanchette R."/>
            <person name="Grigoriev I."/>
            <person name="Cullen D."/>
        </authorList>
    </citation>
    <scope>NUCLEOTIDE SEQUENCE [LARGE SCALE GENOMIC DNA]</scope>
    <source>
        <strain evidence="2 3">MAD-698-R-SB12</strain>
    </source>
</reference>
<feature type="region of interest" description="Disordered" evidence="1">
    <location>
        <begin position="1"/>
        <end position="27"/>
    </location>
</feature>
<evidence type="ECO:0000256" key="1">
    <source>
        <dbReference type="SAM" id="MobiDB-lite"/>
    </source>
</evidence>
<feature type="region of interest" description="Disordered" evidence="1">
    <location>
        <begin position="468"/>
        <end position="507"/>
    </location>
</feature>
<protein>
    <submittedName>
        <fullName evidence="2">Uncharacterized protein</fullName>
    </submittedName>
</protein>
<dbReference type="EMBL" id="KZ110601">
    <property type="protein sequence ID" value="OSX59841.1"/>
    <property type="molecule type" value="Genomic_DNA"/>
</dbReference>
<dbReference type="RefSeq" id="XP_024336635.1">
    <property type="nucleotide sequence ID" value="XM_024488166.1"/>
</dbReference>